<evidence type="ECO:0000256" key="4">
    <source>
        <dbReference type="ARBA" id="ARBA00023033"/>
    </source>
</evidence>
<dbReference type="PANTHER" id="PTHR11474">
    <property type="entry name" value="TYROSINASE FAMILY MEMBER"/>
    <property type="match status" value="1"/>
</dbReference>
<keyword evidence="3" id="KW-0560">Oxidoreductase</keyword>
<feature type="domain" description="Tyrosinase copper-binding" evidence="6">
    <location>
        <begin position="123"/>
        <end position="140"/>
    </location>
</feature>
<evidence type="ECO:0000256" key="2">
    <source>
        <dbReference type="ARBA" id="ARBA00022723"/>
    </source>
</evidence>
<dbReference type="GO" id="GO:0046872">
    <property type="term" value="F:metal ion binding"/>
    <property type="evidence" value="ECO:0007669"/>
    <property type="project" value="UniProtKB-KW"/>
</dbReference>
<dbReference type="InterPro" id="IPR008922">
    <property type="entry name" value="Di-copper_centre_dom_sf"/>
</dbReference>
<dbReference type="Pfam" id="PF18132">
    <property type="entry name" value="Tyrosinase_C"/>
    <property type="match status" value="1"/>
</dbReference>
<dbReference type="InterPro" id="IPR002227">
    <property type="entry name" value="Tyrosinase_Cu-bd"/>
</dbReference>
<evidence type="ECO:0000256" key="1">
    <source>
        <dbReference type="ARBA" id="ARBA00001973"/>
    </source>
</evidence>
<comment type="cofactor">
    <cofactor evidence="1">
        <name>Cu(2+)</name>
        <dbReference type="ChEBI" id="CHEBI:29036"/>
    </cofactor>
</comment>
<dbReference type="InterPro" id="IPR050316">
    <property type="entry name" value="Tyrosinase/Hemocyanin"/>
</dbReference>
<evidence type="ECO:0000256" key="5">
    <source>
        <dbReference type="SAM" id="SignalP"/>
    </source>
</evidence>
<accession>A0A3D8RVU8</accession>
<dbReference type="InterPro" id="IPR041640">
    <property type="entry name" value="Tyrosinase_C"/>
</dbReference>
<reference evidence="8 9" key="1">
    <citation type="journal article" date="2018" name="IMA Fungus">
        <title>IMA Genome-F 9: Draft genome sequence of Annulohypoxylon stygium, Aspergillus mulundensis, Berkeleyomyces basicola (syn. Thielaviopsis basicola), Ceratocystis smalleyi, two Cercospora beticola strains, Coleophoma cylindrospora, Fusarium fracticaudum, Phialophora cf. hyalina, and Morchella septimelata.</title>
        <authorList>
            <person name="Wingfield B.D."/>
            <person name="Bills G.F."/>
            <person name="Dong Y."/>
            <person name="Huang W."/>
            <person name="Nel W.J."/>
            <person name="Swalarsk-Parry B.S."/>
            <person name="Vaghefi N."/>
            <person name="Wilken P.M."/>
            <person name="An Z."/>
            <person name="de Beer Z.W."/>
            <person name="De Vos L."/>
            <person name="Chen L."/>
            <person name="Duong T.A."/>
            <person name="Gao Y."/>
            <person name="Hammerbacher A."/>
            <person name="Kikkert J.R."/>
            <person name="Li Y."/>
            <person name="Li H."/>
            <person name="Li K."/>
            <person name="Li Q."/>
            <person name="Liu X."/>
            <person name="Ma X."/>
            <person name="Naidoo K."/>
            <person name="Pethybridge S.J."/>
            <person name="Sun J."/>
            <person name="Steenkamp E.T."/>
            <person name="van der Nest M.A."/>
            <person name="van Wyk S."/>
            <person name="Wingfield M.J."/>
            <person name="Xiong C."/>
            <person name="Yue Q."/>
            <person name="Zhang X."/>
        </authorList>
    </citation>
    <scope>NUCLEOTIDE SEQUENCE [LARGE SCALE GENOMIC DNA]</scope>
    <source>
        <strain evidence="8 9">BP5796</strain>
    </source>
</reference>
<protein>
    <recommendedName>
        <fullName evidence="6 7">Tyrosinase copper-binding domain-containing protein</fullName>
    </recommendedName>
</protein>
<dbReference type="AlphaFoldDB" id="A0A3D8RVU8"/>
<name>A0A3D8RVU8_9HELO</name>
<dbReference type="Pfam" id="PF00264">
    <property type="entry name" value="Tyrosinase"/>
    <property type="match status" value="1"/>
</dbReference>
<dbReference type="GO" id="GO:0004497">
    <property type="term" value="F:monooxygenase activity"/>
    <property type="evidence" value="ECO:0007669"/>
    <property type="project" value="UniProtKB-KW"/>
</dbReference>
<feature type="domain" description="Tyrosinase copper-binding" evidence="7">
    <location>
        <begin position="321"/>
        <end position="332"/>
    </location>
</feature>
<evidence type="ECO:0000259" key="6">
    <source>
        <dbReference type="PROSITE" id="PS00497"/>
    </source>
</evidence>
<gene>
    <name evidence="8" type="ORF">BP5796_05783</name>
</gene>
<dbReference type="Proteomes" id="UP000256328">
    <property type="component" value="Unassembled WGS sequence"/>
</dbReference>
<evidence type="ECO:0000313" key="8">
    <source>
        <dbReference type="EMBL" id="RDW77931.1"/>
    </source>
</evidence>
<organism evidence="8 9">
    <name type="scientific">Coleophoma crateriformis</name>
    <dbReference type="NCBI Taxonomy" id="565419"/>
    <lineage>
        <taxon>Eukaryota</taxon>
        <taxon>Fungi</taxon>
        <taxon>Dikarya</taxon>
        <taxon>Ascomycota</taxon>
        <taxon>Pezizomycotina</taxon>
        <taxon>Leotiomycetes</taxon>
        <taxon>Helotiales</taxon>
        <taxon>Dermateaceae</taxon>
        <taxon>Coleophoma</taxon>
    </lineage>
</organism>
<evidence type="ECO:0000256" key="3">
    <source>
        <dbReference type="ARBA" id="ARBA00023002"/>
    </source>
</evidence>
<feature type="chain" id="PRO_5017562312" description="Tyrosinase copper-binding domain-containing protein" evidence="5">
    <location>
        <begin position="19"/>
        <end position="618"/>
    </location>
</feature>
<dbReference type="PROSITE" id="PS00497">
    <property type="entry name" value="TYROSINASE_1"/>
    <property type="match status" value="1"/>
</dbReference>
<keyword evidence="9" id="KW-1185">Reference proteome</keyword>
<dbReference type="EMBL" id="PDLN01000008">
    <property type="protein sequence ID" value="RDW77931.1"/>
    <property type="molecule type" value="Genomic_DNA"/>
</dbReference>
<dbReference type="Gene3D" id="2.60.310.20">
    <property type="match status" value="1"/>
</dbReference>
<dbReference type="SUPFAM" id="SSF48056">
    <property type="entry name" value="Di-copper centre-containing domain"/>
    <property type="match status" value="1"/>
</dbReference>
<dbReference type="Gene3D" id="1.10.1280.10">
    <property type="entry name" value="Di-copper center containing domain from catechol oxidase"/>
    <property type="match status" value="1"/>
</dbReference>
<proteinExistence type="predicted"/>
<keyword evidence="5" id="KW-0732">Signal</keyword>
<dbReference type="PANTHER" id="PTHR11474:SF32">
    <property type="entry name" value="TYROSINASE"/>
    <property type="match status" value="1"/>
</dbReference>
<comment type="caution">
    <text evidence="8">The sequence shown here is derived from an EMBL/GenBank/DDBJ whole genome shotgun (WGS) entry which is preliminary data.</text>
</comment>
<evidence type="ECO:0000313" key="9">
    <source>
        <dbReference type="Proteomes" id="UP000256328"/>
    </source>
</evidence>
<feature type="signal peptide" evidence="5">
    <location>
        <begin position="1"/>
        <end position="18"/>
    </location>
</feature>
<keyword evidence="4" id="KW-0503">Monooxygenase</keyword>
<keyword evidence="2" id="KW-0479">Metal-binding</keyword>
<evidence type="ECO:0000259" key="7">
    <source>
        <dbReference type="PROSITE" id="PS00498"/>
    </source>
</evidence>
<dbReference type="PRINTS" id="PR00092">
    <property type="entry name" value="TYROSINASE"/>
</dbReference>
<dbReference type="PROSITE" id="PS00498">
    <property type="entry name" value="TYROSINASE_2"/>
    <property type="match status" value="1"/>
</dbReference>
<sequence length="618" mass="68773">MLLLAFFAFLVCFSWSAAADGGPYNYGMEARSIYARNAATDYITTGIPISTNGTPPLRLEIRDLEKDNATWTLFILALDMMQYTNQSELFSWYQIAGIHGRPFYSWDNVNGPAEDQGNGYCTHVSILFPTWHRPYLALYEQIIYGITQYIATLYPVGSVRDDYVAAANRFRIPYWDWAAVPSSAHTTADSLMTPTISVDGPNGVQTIHNPLFDYDFKPLISDDLPDAPFDVFPRTQRWPSNMTAASVSRNDQMAAALDNSASSLRNRLYNLFTNYQNYTEFSNEAFSNSVYYDSIESVHDFIHGYTGNGGHMTYIEYSAFDPIFFLHHAMIDRCFALWQVLNPDGWIQPEPATYSTFTTTAGDIEDSRTPLTPFRNDSNGGFWISDTSRETAPFGYAYPETVGGPGVDIKSVVTNAINNLYGTTAPANVVSRDQFRTRRSTSEVHNRALSYANAAGLPHDLVQNNQYSEWIVNIRVRKRALSAPFFIHIFLGVFDPDPVTWPFEPNLVGSHSVFTMAPKGMNSCVQCNPEQVISGTVPLTSALLAEISKGSLHTLDSSQVVPHLNQNLRYKVAMADGTEVGNVDSLSINVVSAPVQKPDGELPIWGAMEVQIESVICG</sequence>
<dbReference type="OrthoDB" id="6132182at2759"/>